<evidence type="ECO:0000313" key="2">
    <source>
        <dbReference type="Proteomes" id="UP000196521"/>
    </source>
</evidence>
<comment type="caution">
    <text evidence="1">The sequence shown here is derived from an EMBL/GenBank/DDBJ whole genome shotgun (WGS) entry which is preliminary data.</text>
</comment>
<organism evidence="1 2">
    <name type="scientific">Planktothrix rubescens CCAP 1459/22</name>
    <dbReference type="NCBI Taxonomy" id="329571"/>
    <lineage>
        <taxon>Bacteria</taxon>
        <taxon>Bacillati</taxon>
        <taxon>Cyanobacteriota</taxon>
        <taxon>Cyanophyceae</taxon>
        <taxon>Oscillatoriophycideae</taxon>
        <taxon>Oscillatoriales</taxon>
        <taxon>Microcoleaceae</taxon>
        <taxon>Planktothrix</taxon>
    </lineage>
</organism>
<accession>A0A6J7ZHY2</accession>
<dbReference type="Proteomes" id="UP000196521">
    <property type="component" value="Unassembled WGS sequence"/>
</dbReference>
<proteinExistence type="predicted"/>
<evidence type="ECO:0000313" key="1">
    <source>
        <dbReference type="EMBL" id="CAC5341956.1"/>
    </source>
</evidence>
<reference evidence="1" key="1">
    <citation type="submission" date="2020-05" db="EMBL/GenBank/DDBJ databases">
        <authorList>
            <consortium name="Genoscope - CEA"/>
            <person name="William W."/>
        </authorList>
    </citation>
    <scope>NUCLEOTIDE SEQUENCE [LARGE SCALE GENOMIC DNA]</scope>
    <source>
        <strain evidence="1">PCC 7821</strain>
    </source>
</reference>
<dbReference type="AlphaFoldDB" id="A0A6J7ZHY2"/>
<dbReference type="EMBL" id="CZCZ02000010">
    <property type="protein sequence ID" value="CAC5341956.1"/>
    <property type="molecule type" value="Genomic_DNA"/>
</dbReference>
<gene>
    <name evidence="1" type="ORF">PLAN_150066</name>
</gene>
<name>A0A6J7ZHY2_PLARU</name>
<sequence length="51" mass="6062">MIMGFLSPAFFPWGKMVIRYMERFVTEKKNICQIDVFKYILFLITPKSLIG</sequence>
<keyword evidence="2" id="KW-1185">Reference proteome</keyword>
<protein>
    <submittedName>
        <fullName evidence="1">Uncharacterized protein</fullName>
    </submittedName>
</protein>